<reference evidence="2" key="1">
    <citation type="submission" date="2020-06" db="EMBL/GenBank/DDBJ databases">
        <authorList>
            <consortium name="Plant Systems Biology data submission"/>
        </authorList>
    </citation>
    <scope>NUCLEOTIDE SEQUENCE</scope>
    <source>
        <strain evidence="2">D6</strain>
    </source>
</reference>
<name>A0A9N8HZX6_9STRA</name>
<proteinExistence type="predicted"/>
<dbReference type="EMBL" id="CAICTM010003215">
    <property type="protein sequence ID" value="CAB9531070.1"/>
    <property type="molecule type" value="Genomic_DNA"/>
</dbReference>
<organism evidence="2 3">
    <name type="scientific">Seminavis robusta</name>
    <dbReference type="NCBI Taxonomy" id="568900"/>
    <lineage>
        <taxon>Eukaryota</taxon>
        <taxon>Sar</taxon>
        <taxon>Stramenopiles</taxon>
        <taxon>Ochrophyta</taxon>
        <taxon>Bacillariophyta</taxon>
        <taxon>Bacillariophyceae</taxon>
        <taxon>Bacillariophycidae</taxon>
        <taxon>Naviculales</taxon>
        <taxon>Naviculaceae</taxon>
        <taxon>Seminavis</taxon>
    </lineage>
</organism>
<protein>
    <submittedName>
        <fullName evidence="2">Uncharacterized protein</fullName>
    </submittedName>
</protein>
<accession>A0A9N8HZX6</accession>
<evidence type="ECO:0000313" key="3">
    <source>
        <dbReference type="Proteomes" id="UP001153069"/>
    </source>
</evidence>
<gene>
    <name evidence="2" type="ORF">SEMRO_3217_G345460.1</name>
</gene>
<evidence type="ECO:0000256" key="1">
    <source>
        <dbReference type="SAM" id="MobiDB-lite"/>
    </source>
</evidence>
<evidence type="ECO:0000313" key="2">
    <source>
        <dbReference type="EMBL" id="CAB9531070.1"/>
    </source>
</evidence>
<dbReference type="AlphaFoldDB" id="A0A9N8HZX6"/>
<keyword evidence="3" id="KW-1185">Reference proteome</keyword>
<feature type="region of interest" description="Disordered" evidence="1">
    <location>
        <begin position="30"/>
        <end position="69"/>
    </location>
</feature>
<sequence length="189" mass="19895">MTEDSKSFKGDGNETDYSAEMLQNLLHGSLDLSPEKGTRTPSARTKASVGSSTNTNIEGIRSNVGEGTNPTVAGGISGNGEEAAKTGLQARVVVVRPDMLSLYCCGVIGSPAGQKFCFKEDCTIAAHESKVALQEGNLYIIPLTKSAGKNKAKIGTYGLLSPSMPAVMVWRTGFSPWTSPSTRTLTYGI</sequence>
<feature type="compositionally biased region" description="Polar residues" evidence="1">
    <location>
        <begin position="39"/>
        <end position="57"/>
    </location>
</feature>
<dbReference type="Proteomes" id="UP001153069">
    <property type="component" value="Unassembled WGS sequence"/>
</dbReference>
<comment type="caution">
    <text evidence="2">The sequence shown here is derived from an EMBL/GenBank/DDBJ whole genome shotgun (WGS) entry which is preliminary data.</text>
</comment>